<dbReference type="GO" id="GO:0005524">
    <property type="term" value="F:ATP binding"/>
    <property type="evidence" value="ECO:0007669"/>
    <property type="project" value="UniProtKB-KW"/>
</dbReference>
<comment type="similarity">
    <text evidence="2">Belongs to the asparagine synthetase family.</text>
</comment>
<dbReference type="GO" id="GO:0005829">
    <property type="term" value="C:cytosol"/>
    <property type="evidence" value="ECO:0007669"/>
    <property type="project" value="TreeGrafter"/>
</dbReference>
<dbReference type="PROSITE" id="PS51278">
    <property type="entry name" value="GATASE_TYPE_2"/>
    <property type="match status" value="1"/>
</dbReference>
<dbReference type="Pfam" id="PF13537">
    <property type="entry name" value="GATase_7"/>
    <property type="match status" value="1"/>
</dbReference>
<accession>A0A852U165</accession>
<evidence type="ECO:0000259" key="11">
    <source>
        <dbReference type="PROSITE" id="PS51278"/>
    </source>
</evidence>
<evidence type="ECO:0000256" key="3">
    <source>
        <dbReference type="ARBA" id="ARBA00012737"/>
    </source>
</evidence>
<feature type="site" description="Important for beta-aspartyl-AMP intermediate formation" evidence="10">
    <location>
        <position position="372"/>
    </location>
</feature>
<evidence type="ECO:0000313" key="13">
    <source>
        <dbReference type="Proteomes" id="UP000589036"/>
    </source>
</evidence>
<evidence type="ECO:0000256" key="2">
    <source>
        <dbReference type="ARBA" id="ARBA00005752"/>
    </source>
</evidence>
<evidence type="ECO:0000256" key="8">
    <source>
        <dbReference type="ARBA" id="ARBA00048741"/>
    </source>
</evidence>
<evidence type="ECO:0000256" key="7">
    <source>
        <dbReference type="ARBA" id="ARBA00022962"/>
    </source>
</evidence>
<dbReference type="AlphaFoldDB" id="A0A852U165"/>
<keyword evidence="12" id="KW-0436">Ligase</keyword>
<gene>
    <name evidence="12" type="ORF">HDA32_005706</name>
</gene>
<dbReference type="GO" id="GO:0006529">
    <property type="term" value="P:asparagine biosynthetic process"/>
    <property type="evidence" value="ECO:0007669"/>
    <property type="project" value="UniProtKB-KW"/>
</dbReference>
<reference evidence="12 13" key="1">
    <citation type="submission" date="2020-07" db="EMBL/GenBank/DDBJ databases">
        <title>Sequencing the genomes of 1000 actinobacteria strains.</title>
        <authorList>
            <person name="Klenk H.-P."/>
        </authorList>
    </citation>
    <scope>NUCLEOTIDE SEQUENCE [LARGE SCALE GENOMIC DNA]</scope>
    <source>
        <strain evidence="12 13">CXB654</strain>
    </source>
</reference>
<evidence type="ECO:0000256" key="6">
    <source>
        <dbReference type="ARBA" id="ARBA00022888"/>
    </source>
</evidence>
<dbReference type="InterPro" id="IPR006426">
    <property type="entry name" value="Asn_synth_AEB"/>
</dbReference>
<dbReference type="EC" id="6.3.5.4" evidence="3"/>
<feature type="binding site" evidence="9">
    <location>
        <position position="283"/>
    </location>
    <ligand>
        <name>ATP</name>
        <dbReference type="ChEBI" id="CHEBI:30616"/>
    </ligand>
</feature>
<dbReference type="PIRSF" id="PIRSF001589">
    <property type="entry name" value="Asn_synthetase_glu-h"/>
    <property type="match status" value="1"/>
</dbReference>
<dbReference type="InterPro" id="IPR051786">
    <property type="entry name" value="ASN_synthetase/amidase"/>
</dbReference>
<dbReference type="PANTHER" id="PTHR43284:SF1">
    <property type="entry name" value="ASPARAGINE SYNTHETASE"/>
    <property type="match status" value="1"/>
</dbReference>
<dbReference type="InterPro" id="IPR029055">
    <property type="entry name" value="Ntn_hydrolases_N"/>
</dbReference>
<dbReference type="InterPro" id="IPR017932">
    <property type="entry name" value="GATase_2_dom"/>
</dbReference>
<feature type="domain" description="Glutamine amidotransferase type-2" evidence="11">
    <location>
        <begin position="1"/>
        <end position="208"/>
    </location>
</feature>
<dbReference type="GO" id="GO:0004066">
    <property type="term" value="F:asparagine synthase (glutamine-hydrolyzing) activity"/>
    <property type="evidence" value="ECO:0007669"/>
    <property type="project" value="UniProtKB-EC"/>
</dbReference>
<keyword evidence="4 9" id="KW-0547">Nucleotide-binding</keyword>
<dbReference type="EMBL" id="JACCCC010000001">
    <property type="protein sequence ID" value="NYE50586.1"/>
    <property type="molecule type" value="Genomic_DNA"/>
</dbReference>
<dbReference type="Proteomes" id="UP000589036">
    <property type="component" value="Unassembled WGS sequence"/>
</dbReference>
<dbReference type="Pfam" id="PF00733">
    <property type="entry name" value="Asn_synthase"/>
    <property type="match status" value="1"/>
</dbReference>
<keyword evidence="5 9" id="KW-0067">ATP-binding</keyword>
<feature type="binding site" evidence="9">
    <location>
        <position position="96"/>
    </location>
    <ligand>
        <name>L-glutamine</name>
        <dbReference type="ChEBI" id="CHEBI:58359"/>
    </ligand>
</feature>
<comment type="caution">
    <text evidence="12">The sequence shown here is derived from an EMBL/GenBank/DDBJ whole genome shotgun (WGS) entry which is preliminary data.</text>
</comment>
<dbReference type="CDD" id="cd01991">
    <property type="entry name" value="Asn_synthase_B_C"/>
    <property type="match status" value="1"/>
</dbReference>
<proteinExistence type="inferred from homology"/>
<evidence type="ECO:0000256" key="9">
    <source>
        <dbReference type="PIRSR" id="PIRSR001589-2"/>
    </source>
</evidence>
<dbReference type="InterPro" id="IPR001962">
    <property type="entry name" value="Asn_synthase"/>
</dbReference>
<dbReference type="InterPro" id="IPR033738">
    <property type="entry name" value="AsnB_N"/>
</dbReference>
<evidence type="ECO:0000256" key="5">
    <source>
        <dbReference type="ARBA" id="ARBA00022840"/>
    </source>
</evidence>
<dbReference type="SUPFAM" id="SSF56235">
    <property type="entry name" value="N-terminal nucleophile aminohydrolases (Ntn hydrolases)"/>
    <property type="match status" value="1"/>
</dbReference>
<sequence>MNFDQGVHDERDLLSRMTETMACRGPDASGTWTDVHVALGHRRLSVIDIEGGRQPMAAEEGGRSLACLTYSGEVYNFRELRKELISRGHRFRTRSDTEVVLRGHLEWGEGLVDRLNGMFAYAVWDAVHQELLLVRDRMGIKPLYYFPLDDGVVFGSEPKAILPHPNVPRRIGEDGLREVLEMVKTPGQAVFSGMSEVRPGEIVRVRRGGLTRRTYWALEAREHGDDLDTTIATVRSLLEDVVDRQLVADVPLCSLLSGGLDSSAITALAAKGLGDTPVRSFSVDFADHGTGFRGDSIHGSPDAPFARDLVRHVGAEHSEVILNSGELADPGLRAAVVRATDLPPTYWGDMWPSLYLLFQEIRKESTVALSGESADEVFGGYPWFHTPEAVNASTFPWLASPTKALFDGQGLFEPSLLDKLDMRAFLRDSYSQAVSEAPVLPGESPLERRMRQLTYVNLTRFNQALLDRKDRMSMAVGLEVRVPFCDHRLVDYVYSVPWSMKTFDGKEKSLLRAAVADLLPDSVVKRVKSPYPTTQDPGYELALRGEMARVLEDPGSPVVPLLDTAAVRTLLESPLGDTSRKYERMGLETVLGLNSWLVSYSVALDL</sequence>
<keyword evidence="13" id="KW-1185">Reference proteome</keyword>
<evidence type="ECO:0000256" key="4">
    <source>
        <dbReference type="ARBA" id="ARBA00022741"/>
    </source>
</evidence>
<feature type="binding site" evidence="9">
    <location>
        <position position="255"/>
    </location>
    <ligand>
        <name>ATP</name>
        <dbReference type="ChEBI" id="CHEBI:30616"/>
    </ligand>
</feature>
<comment type="catalytic activity">
    <reaction evidence="8">
        <text>L-aspartate + L-glutamine + ATP + H2O = L-asparagine + L-glutamate + AMP + diphosphate + H(+)</text>
        <dbReference type="Rhea" id="RHEA:12228"/>
        <dbReference type="ChEBI" id="CHEBI:15377"/>
        <dbReference type="ChEBI" id="CHEBI:15378"/>
        <dbReference type="ChEBI" id="CHEBI:29985"/>
        <dbReference type="ChEBI" id="CHEBI:29991"/>
        <dbReference type="ChEBI" id="CHEBI:30616"/>
        <dbReference type="ChEBI" id="CHEBI:33019"/>
        <dbReference type="ChEBI" id="CHEBI:58048"/>
        <dbReference type="ChEBI" id="CHEBI:58359"/>
        <dbReference type="ChEBI" id="CHEBI:456215"/>
        <dbReference type="EC" id="6.3.5.4"/>
    </reaction>
</comment>
<dbReference type="SUPFAM" id="SSF52402">
    <property type="entry name" value="Adenine nucleotide alpha hydrolases-like"/>
    <property type="match status" value="1"/>
</dbReference>
<keyword evidence="7" id="KW-0315">Glutamine amidotransferase</keyword>
<dbReference type="CDD" id="cd00712">
    <property type="entry name" value="AsnB"/>
    <property type="match status" value="1"/>
</dbReference>
<protein>
    <recommendedName>
        <fullName evidence="3">asparagine synthase (glutamine-hydrolyzing)</fullName>
        <ecNumber evidence="3">6.3.5.4</ecNumber>
    </recommendedName>
</protein>
<feature type="binding site" evidence="9">
    <location>
        <begin position="370"/>
        <end position="371"/>
    </location>
    <ligand>
        <name>ATP</name>
        <dbReference type="ChEBI" id="CHEBI:30616"/>
    </ligand>
</feature>
<name>A0A852U165_9ACTN</name>
<evidence type="ECO:0000313" key="12">
    <source>
        <dbReference type="EMBL" id="NYE50586.1"/>
    </source>
</evidence>
<keyword evidence="6" id="KW-0028">Amino-acid biosynthesis</keyword>
<dbReference type="NCBIfam" id="TIGR01536">
    <property type="entry name" value="asn_synth_AEB"/>
    <property type="match status" value="1"/>
</dbReference>
<keyword evidence="6" id="KW-0061">Asparagine biosynthesis</keyword>
<organism evidence="12 13">
    <name type="scientific">Spinactinospora alkalitolerans</name>
    <dbReference type="NCBI Taxonomy" id="687207"/>
    <lineage>
        <taxon>Bacteria</taxon>
        <taxon>Bacillati</taxon>
        <taxon>Actinomycetota</taxon>
        <taxon>Actinomycetes</taxon>
        <taxon>Streptosporangiales</taxon>
        <taxon>Nocardiopsidaceae</taxon>
        <taxon>Spinactinospora</taxon>
    </lineage>
</organism>
<dbReference type="Gene3D" id="3.60.20.10">
    <property type="entry name" value="Glutamine Phosphoribosylpyrophosphate, subunit 1, domain 1"/>
    <property type="match status" value="1"/>
</dbReference>
<dbReference type="InterPro" id="IPR014729">
    <property type="entry name" value="Rossmann-like_a/b/a_fold"/>
</dbReference>
<comment type="pathway">
    <text evidence="1">Amino-acid biosynthesis; L-asparagine biosynthesis; L-asparagine from L-aspartate (L-Gln route): step 1/1.</text>
</comment>
<dbReference type="Gene3D" id="3.40.50.620">
    <property type="entry name" value="HUPs"/>
    <property type="match status" value="1"/>
</dbReference>
<dbReference type="PANTHER" id="PTHR43284">
    <property type="entry name" value="ASPARAGINE SYNTHETASE (GLUTAMINE-HYDROLYZING)"/>
    <property type="match status" value="1"/>
</dbReference>
<evidence type="ECO:0000256" key="10">
    <source>
        <dbReference type="PIRSR" id="PIRSR001589-3"/>
    </source>
</evidence>
<evidence type="ECO:0000256" key="1">
    <source>
        <dbReference type="ARBA" id="ARBA00005187"/>
    </source>
</evidence>